<dbReference type="InterPro" id="IPR002110">
    <property type="entry name" value="Ankyrin_rpt"/>
</dbReference>
<dbReference type="EMBL" id="CAJPWZ010000533">
    <property type="protein sequence ID" value="CAG2195797.1"/>
    <property type="molecule type" value="Genomic_DNA"/>
</dbReference>
<dbReference type="PANTHER" id="PTHR24123:SF33">
    <property type="entry name" value="PROTEIN HOS4"/>
    <property type="match status" value="1"/>
</dbReference>
<dbReference type="InterPro" id="IPR036770">
    <property type="entry name" value="Ankyrin_rpt-contain_sf"/>
</dbReference>
<evidence type="ECO:0000313" key="5">
    <source>
        <dbReference type="Proteomes" id="UP000683360"/>
    </source>
</evidence>
<dbReference type="OrthoDB" id="6144034at2759"/>
<evidence type="ECO:0000313" key="4">
    <source>
        <dbReference type="EMBL" id="CAG2195797.1"/>
    </source>
</evidence>
<evidence type="ECO:0000256" key="2">
    <source>
        <dbReference type="ARBA" id="ARBA00023043"/>
    </source>
</evidence>
<dbReference type="SUPFAM" id="SSF48403">
    <property type="entry name" value="Ankyrin repeat"/>
    <property type="match status" value="3"/>
</dbReference>
<dbReference type="Proteomes" id="UP000683360">
    <property type="component" value="Unassembled WGS sequence"/>
</dbReference>
<dbReference type="AlphaFoldDB" id="A0A8S3QMG7"/>
<keyword evidence="2 3" id="KW-0040">ANK repeat</keyword>
<accession>A0A8S3QMG7</accession>
<keyword evidence="1" id="KW-0677">Repeat</keyword>
<proteinExistence type="predicted"/>
<dbReference type="Pfam" id="PF12796">
    <property type="entry name" value="Ank_2"/>
    <property type="match status" value="2"/>
</dbReference>
<dbReference type="PROSITE" id="PS50088">
    <property type="entry name" value="ANK_REPEAT"/>
    <property type="match status" value="2"/>
</dbReference>
<keyword evidence="5" id="KW-1185">Reference proteome</keyword>
<dbReference type="Pfam" id="PF00023">
    <property type="entry name" value="Ank"/>
    <property type="match status" value="1"/>
</dbReference>
<dbReference type="PROSITE" id="PS50297">
    <property type="entry name" value="ANK_REP_REGION"/>
    <property type="match status" value="2"/>
</dbReference>
<gene>
    <name evidence="4" type="ORF">MEDL_10695</name>
</gene>
<comment type="caution">
    <text evidence="4">The sequence shown here is derived from an EMBL/GenBank/DDBJ whole genome shotgun (WGS) entry which is preliminary data.</text>
</comment>
<evidence type="ECO:0000256" key="1">
    <source>
        <dbReference type="ARBA" id="ARBA00022737"/>
    </source>
</evidence>
<feature type="repeat" description="ANK" evidence="3">
    <location>
        <begin position="108"/>
        <end position="140"/>
    </location>
</feature>
<dbReference type="Pfam" id="PF13637">
    <property type="entry name" value="Ank_4"/>
    <property type="match status" value="1"/>
</dbReference>
<dbReference type="PANTHER" id="PTHR24123">
    <property type="entry name" value="ANKYRIN REPEAT-CONTAINING"/>
    <property type="match status" value="1"/>
</dbReference>
<feature type="repeat" description="ANK" evidence="3">
    <location>
        <begin position="18"/>
        <end position="50"/>
    </location>
</feature>
<dbReference type="SMART" id="SM00248">
    <property type="entry name" value="ANK"/>
    <property type="match status" value="13"/>
</dbReference>
<protein>
    <submittedName>
        <fullName evidence="4">Uncharacterized protein</fullName>
    </submittedName>
</protein>
<organism evidence="4 5">
    <name type="scientific">Mytilus edulis</name>
    <name type="common">Blue mussel</name>
    <dbReference type="NCBI Taxonomy" id="6550"/>
    <lineage>
        <taxon>Eukaryota</taxon>
        <taxon>Metazoa</taxon>
        <taxon>Spiralia</taxon>
        <taxon>Lophotrochozoa</taxon>
        <taxon>Mollusca</taxon>
        <taxon>Bivalvia</taxon>
        <taxon>Autobranchia</taxon>
        <taxon>Pteriomorphia</taxon>
        <taxon>Mytilida</taxon>
        <taxon>Mytiloidea</taxon>
        <taxon>Mytilidae</taxon>
        <taxon>Mytilinae</taxon>
        <taxon>Mytilus</taxon>
    </lineage>
</organism>
<dbReference type="InterPro" id="IPR051165">
    <property type="entry name" value="Multifunctional_ANK_Repeat"/>
</dbReference>
<sequence length="747" mass="82769">MTKWVLEHNADVNIVDDLNNAPLTIALANGHIDIVQLLLDSKANLNLTGHVRSETEIKGQEKKNTDCIDDNVEDSLLTRVIRGHTNTKEVLVKMLLKAGADPNIAVKGDDSPLLHAVRTRNIEIIKILLEAGADVKHVGSNSYTALHVYFQHDGEDISSYTQFLKKDTPIGGPSGPSRILQLLLSAGAPTLSLSDSNELPVRFALTVVRKNRGRRKCRRYSSFVRLLQRYNEIFDKEVVSLLIKNGAEINKINDLGETALIRYIKRGRQHALEKNVLFLIEVGADPSTSVKDCNSAFIEALSLNLLNISICLLKAHSDVNHIGANGTTALQVILRKVKTKEVTSSENKDLTDRESTFPVTTDVEKLNEIRTAEGSDPNRGIEVPLILAAELNRQKAMKMLLDSGATVDKLNQHGETALITSLRGFSKSLNVKNIGTVKILLESGASFYLKDKDGNIPLSLPFMSGKHALDLNPKRDVIIMKMLSTLLEKGACPNTQPDGEDTPLMLAADNCLPECVKLLLEFGAHSYHIGKDGLTALHKCISATGFLPCRTSRYRTTGLHNSRSGYSGGLTIFDILLEHQTPEKDSIDSLFHLLWEYVKGREIFRKPLLEGICVKLLSTDIEITVDLGKPNEDSPLIYFCRLQCLEVVRMLLARKADVNHIGSDGKTVLHTLIDMTGKNASDFQQMVEIIFSAKPNFDIKDEGDKSPIEESAYNYLHQYCHYHSDLTNIGVLVQHLLDVELVYLPVS</sequence>
<dbReference type="Gene3D" id="1.25.40.20">
    <property type="entry name" value="Ankyrin repeat-containing domain"/>
    <property type="match status" value="6"/>
</dbReference>
<evidence type="ECO:0000256" key="3">
    <source>
        <dbReference type="PROSITE-ProRule" id="PRU00023"/>
    </source>
</evidence>
<name>A0A8S3QMG7_MYTED</name>
<reference evidence="4" key="1">
    <citation type="submission" date="2021-03" db="EMBL/GenBank/DDBJ databases">
        <authorList>
            <person name="Bekaert M."/>
        </authorList>
    </citation>
    <scope>NUCLEOTIDE SEQUENCE</scope>
</reference>